<protein>
    <submittedName>
        <fullName evidence="3">Glycosyltransferase family 2 protein</fullName>
    </submittedName>
</protein>
<sequence>MTGDIPISVIIPAKNEEANLPRCLSRLKRFAEVVIVDSGSEDRTGEIAREFGAEIIQFDWNGRYPKKRNWYLLNHKPKCDWVLFLDADEIIDDVFCEEAARAVASGTHDGYWLNYTNFFLGKPLKYGDPQRKLALFRFGAGLYERIDEMGWSRLDMEVHEHPVIDGPIGEITTRIEHNDYRGIAKFIDRHRDYALWEAKRVEVLRARGLENAEHLTDRQRTKYKNIDKWWFPWSYFAFTYFAKRGFLDGGPGFAIAFYKLWYFFSIRLLIRENMRDQQNEAQASSGAITETAAGPQAN</sequence>
<comment type="similarity">
    <text evidence="1">Belongs to the glycosyltransferase 2 family. WaaE/KdtX subfamily.</text>
</comment>
<keyword evidence="3" id="KW-0808">Transferase</keyword>
<evidence type="ECO:0000313" key="3">
    <source>
        <dbReference type="EMBL" id="RFB04505.1"/>
    </source>
</evidence>
<dbReference type="InParanoid" id="A0A371RGF6"/>
<evidence type="ECO:0000256" key="1">
    <source>
        <dbReference type="ARBA" id="ARBA00038494"/>
    </source>
</evidence>
<proteinExistence type="inferred from homology"/>
<dbReference type="Gene3D" id="3.90.550.10">
    <property type="entry name" value="Spore Coat Polysaccharide Biosynthesis Protein SpsA, Chain A"/>
    <property type="match status" value="1"/>
</dbReference>
<feature type="domain" description="Glycosyltransferase 2-like" evidence="2">
    <location>
        <begin position="8"/>
        <end position="126"/>
    </location>
</feature>
<dbReference type="PANTHER" id="PTHR43630:SF2">
    <property type="entry name" value="GLYCOSYLTRANSFERASE"/>
    <property type="match status" value="1"/>
</dbReference>
<dbReference type="InterPro" id="IPR001173">
    <property type="entry name" value="Glyco_trans_2-like"/>
</dbReference>
<organism evidence="3 4">
    <name type="scientific">Parvularcula marina</name>
    <dbReference type="NCBI Taxonomy" id="2292771"/>
    <lineage>
        <taxon>Bacteria</taxon>
        <taxon>Pseudomonadati</taxon>
        <taxon>Pseudomonadota</taxon>
        <taxon>Alphaproteobacteria</taxon>
        <taxon>Parvularculales</taxon>
        <taxon>Parvularculaceae</taxon>
        <taxon>Parvularcula</taxon>
    </lineage>
</organism>
<gene>
    <name evidence="3" type="ORF">DX908_03900</name>
</gene>
<evidence type="ECO:0000259" key="2">
    <source>
        <dbReference type="Pfam" id="PF00535"/>
    </source>
</evidence>
<dbReference type="RefSeq" id="WP_116391137.1">
    <property type="nucleotide sequence ID" value="NZ_QUQO01000001.1"/>
</dbReference>
<reference evidence="3 4" key="1">
    <citation type="submission" date="2018-08" db="EMBL/GenBank/DDBJ databases">
        <title>Parvularcula sp. SM1705, isolated from surface water of the South Sea China.</title>
        <authorList>
            <person name="Sun L."/>
        </authorList>
    </citation>
    <scope>NUCLEOTIDE SEQUENCE [LARGE SCALE GENOMIC DNA]</scope>
    <source>
        <strain evidence="3 4">SM1705</strain>
    </source>
</reference>
<dbReference type="Proteomes" id="UP000264589">
    <property type="component" value="Unassembled WGS sequence"/>
</dbReference>
<dbReference type="AlphaFoldDB" id="A0A371RGF6"/>
<dbReference type="SUPFAM" id="SSF53448">
    <property type="entry name" value="Nucleotide-diphospho-sugar transferases"/>
    <property type="match status" value="1"/>
</dbReference>
<dbReference type="EMBL" id="QUQO01000001">
    <property type="protein sequence ID" value="RFB04505.1"/>
    <property type="molecule type" value="Genomic_DNA"/>
</dbReference>
<dbReference type="PANTHER" id="PTHR43630">
    <property type="entry name" value="POLY-BETA-1,6-N-ACETYL-D-GLUCOSAMINE SYNTHASE"/>
    <property type="match status" value="1"/>
</dbReference>
<dbReference type="OrthoDB" id="9815923at2"/>
<keyword evidence="4" id="KW-1185">Reference proteome</keyword>
<dbReference type="Pfam" id="PF00535">
    <property type="entry name" value="Glycos_transf_2"/>
    <property type="match status" value="1"/>
</dbReference>
<dbReference type="GO" id="GO:0016740">
    <property type="term" value="F:transferase activity"/>
    <property type="evidence" value="ECO:0007669"/>
    <property type="project" value="UniProtKB-KW"/>
</dbReference>
<name>A0A371RGF6_9PROT</name>
<dbReference type="CDD" id="cd02511">
    <property type="entry name" value="Beta4Glucosyltransferase"/>
    <property type="match status" value="1"/>
</dbReference>
<evidence type="ECO:0000313" key="4">
    <source>
        <dbReference type="Proteomes" id="UP000264589"/>
    </source>
</evidence>
<comment type="caution">
    <text evidence="3">The sequence shown here is derived from an EMBL/GenBank/DDBJ whole genome shotgun (WGS) entry which is preliminary data.</text>
</comment>
<dbReference type="InterPro" id="IPR029044">
    <property type="entry name" value="Nucleotide-diphossugar_trans"/>
</dbReference>
<accession>A0A371RGF6</accession>